<organism evidence="3 4">
    <name type="scientific">Leishmania enriettii</name>
    <dbReference type="NCBI Taxonomy" id="5663"/>
    <lineage>
        <taxon>Eukaryota</taxon>
        <taxon>Discoba</taxon>
        <taxon>Euglenozoa</taxon>
        <taxon>Kinetoplastea</taxon>
        <taxon>Metakinetoplastina</taxon>
        <taxon>Trypanosomatida</taxon>
        <taxon>Trypanosomatidae</taxon>
        <taxon>Leishmaniinae</taxon>
        <taxon>Leishmania</taxon>
    </lineage>
</organism>
<feature type="region of interest" description="Disordered" evidence="1">
    <location>
        <begin position="283"/>
        <end position="303"/>
    </location>
</feature>
<dbReference type="PROSITE" id="PS50056">
    <property type="entry name" value="TYR_PHOSPHATASE_2"/>
    <property type="match status" value="1"/>
</dbReference>
<evidence type="ECO:0000313" key="3">
    <source>
        <dbReference type="EMBL" id="KAG5483464.1"/>
    </source>
</evidence>
<evidence type="ECO:0000259" key="2">
    <source>
        <dbReference type="PROSITE" id="PS50056"/>
    </source>
</evidence>
<dbReference type="Gene3D" id="3.90.190.10">
    <property type="entry name" value="Protein tyrosine phosphatase superfamily"/>
    <property type="match status" value="1"/>
</dbReference>
<dbReference type="InterPro" id="IPR029021">
    <property type="entry name" value="Prot-tyrosine_phosphatase-like"/>
</dbReference>
<reference evidence="3 4" key="1">
    <citation type="submission" date="2021-02" db="EMBL/GenBank/DDBJ databases">
        <title>Leishmania (Mundinia) enrietti genome sequencing and assembly.</title>
        <authorList>
            <person name="Almutairi H."/>
            <person name="Gatherer D."/>
        </authorList>
    </citation>
    <scope>NUCLEOTIDE SEQUENCE [LARGE SCALE GENOMIC DNA]</scope>
    <source>
        <strain evidence="3">CUR178</strain>
    </source>
</reference>
<gene>
    <name evidence="3" type="ORF">CUR178_07785</name>
</gene>
<name>A0A836H091_LEIEN</name>
<keyword evidence="4" id="KW-1185">Reference proteome</keyword>
<comment type="caution">
    <text evidence="3">The sequence shown here is derived from an EMBL/GenBank/DDBJ whole genome shotgun (WGS) entry which is preliminary data.</text>
</comment>
<dbReference type="InterPro" id="IPR000387">
    <property type="entry name" value="Tyr_Pase_dom"/>
</dbReference>
<feature type="domain" description="Tyrosine specific protein phosphatases" evidence="2">
    <location>
        <begin position="447"/>
        <end position="473"/>
    </location>
</feature>
<dbReference type="OrthoDB" id="10252009at2759"/>
<dbReference type="RefSeq" id="XP_067694681.1">
    <property type="nucleotide sequence ID" value="XM_067839422.1"/>
</dbReference>
<accession>A0A836H091</accession>
<dbReference type="SUPFAM" id="SSF52799">
    <property type="entry name" value="(Phosphotyrosine protein) phosphatases II"/>
    <property type="match status" value="1"/>
</dbReference>
<protein>
    <recommendedName>
        <fullName evidence="2">Tyrosine specific protein phosphatases domain-containing protein</fullName>
    </recommendedName>
</protein>
<dbReference type="GeneID" id="94174932"/>
<dbReference type="Proteomes" id="UP000674179">
    <property type="component" value="Chromosome 13"/>
</dbReference>
<proteinExistence type="predicted"/>
<dbReference type="EMBL" id="JAFHKP010000013">
    <property type="protein sequence ID" value="KAG5483464.1"/>
    <property type="molecule type" value="Genomic_DNA"/>
</dbReference>
<dbReference type="PROSITE" id="PS00383">
    <property type="entry name" value="TYR_PHOSPHATASE_1"/>
    <property type="match status" value="1"/>
</dbReference>
<dbReference type="KEGG" id="lenr:94174932"/>
<evidence type="ECO:0000313" key="4">
    <source>
        <dbReference type="Proteomes" id="UP000674179"/>
    </source>
</evidence>
<dbReference type="InterPro" id="IPR016130">
    <property type="entry name" value="Tyr_Pase_AS"/>
</dbReference>
<evidence type="ECO:0000256" key="1">
    <source>
        <dbReference type="SAM" id="MobiDB-lite"/>
    </source>
</evidence>
<dbReference type="AlphaFoldDB" id="A0A836H091"/>
<sequence>MARASVFAPCSDALCDTTPAVSDFINGLFGACEWPSSDGGIGHDSHCEPRCLPVMGRVFLTSLLGVSRLARKRQLLLQRLERPAAPPSPSADTATDHTVFVRLVLSLLEPTKVAQATTAPCASAPGDNGAPPEAASLPWWAATSAPSESAQDVVYTALCVGDSAELRQENAPGGSRARLTAAHCRIVLRSIPVPTFSAATTDELTLDAEQGASAVSKTVGDSRAPDASNRAGVDAEAAADVCVARALKVFDACVRHHEEACLRQIAEVVGSLQQLLEQPATEVERTGEVASEDVPPDGAVGDVSQLGNCTSPLHEWTVDVPIYGVVLRIEDTQATRLKRVRRLTTPLLQVATDWGDVRGGPLGPVTQVLAKLHTWCTASRTEASSPSSASLGTPSCTPALPTLTCSQVKELRQLIARLLEDSQGAAAASPPGPANPATVSYGAPRVSGAPACVVHCQLGVSRSPSVVMLFYMDMLAPQLRAASSAAAEPLAIFNGLLGALVRARRQVRPNVCFAAQLISLWQQLMQPDTPVGLPQVK</sequence>